<protein>
    <submittedName>
        <fullName evidence="2">NAD-dependent epimerase/dehydratase family protein</fullName>
    </submittedName>
</protein>
<dbReference type="Pfam" id="PF01370">
    <property type="entry name" value="Epimerase"/>
    <property type="match status" value="1"/>
</dbReference>
<dbReference type="RefSeq" id="WP_269880571.1">
    <property type="nucleotide sequence ID" value="NZ_JAQAGZ010000004.1"/>
</dbReference>
<dbReference type="InterPro" id="IPR001509">
    <property type="entry name" value="Epimerase_deHydtase"/>
</dbReference>
<dbReference type="Proteomes" id="UP001527882">
    <property type="component" value="Unassembled WGS sequence"/>
</dbReference>
<evidence type="ECO:0000313" key="2">
    <source>
        <dbReference type="EMBL" id="MCZ8512153.1"/>
    </source>
</evidence>
<dbReference type="InterPro" id="IPR050177">
    <property type="entry name" value="Lipid_A_modif_metabolic_enz"/>
</dbReference>
<proteinExistence type="predicted"/>
<dbReference type="PANTHER" id="PTHR43245">
    <property type="entry name" value="BIFUNCTIONAL POLYMYXIN RESISTANCE PROTEIN ARNA"/>
    <property type="match status" value="1"/>
</dbReference>
<reference evidence="2 3" key="1">
    <citation type="submission" date="2022-12" db="EMBL/GenBank/DDBJ databases">
        <title>Draft genome sequence of Paenibacillus sp. dW9.</title>
        <authorList>
            <person name="Choi E.-W."/>
            <person name="Kim D.-U."/>
        </authorList>
    </citation>
    <scope>NUCLEOTIDE SEQUENCE [LARGE SCALE GENOMIC DNA]</scope>
    <source>
        <strain evidence="3">dW9</strain>
    </source>
</reference>
<accession>A0ABT4Q5J5</accession>
<dbReference type="PANTHER" id="PTHR43245:SF55">
    <property type="entry name" value="NAD(P)-BINDING DOMAIN-CONTAINING PROTEIN"/>
    <property type="match status" value="1"/>
</dbReference>
<dbReference type="SUPFAM" id="SSF51735">
    <property type="entry name" value="NAD(P)-binding Rossmann-fold domains"/>
    <property type="match status" value="1"/>
</dbReference>
<feature type="domain" description="NAD-dependent epimerase/dehydratase" evidence="1">
    <location>
        <begin position="5"/>
        <end position="220"/>
    </location>
</feature>
<organism evidence="2 3">
    <name type="scientific">Paenibacillus gyeongsangnamensis</name>
    <dbReference type="NCBI Taxonomy" id="3388067"/>
    <lineage>
        <taxon>Bacteria</taxon>
        <taxon>Bacillati</taxon>
        <taxon>Bacillota</taxon>
        <taxon>Bacilli</taxon>
        <taxon>Bacillales</taxon>
        <taxon>Paenibacillaceae</taxon>
        <taxon>Paenibacillus</taxon>
    </lineage>
</organism>
<dbReference type="InterPro" id="IPR036291">
    <property type="entry name" value="NAD(P)-bd_dom_sf"/>
</dbReference>
<keyword evidence="3" id="KW-1185">Reference proteome</keyword>
<evidence type="ECO:0000259" key="1">
    <source>
        <dbReference type="Pfam" id="PF01370"/>
    </source>
</evidence>
<dbReference type="EMBL" id="JAQAGZ010000004">
    <property type="protein sequence ID" value="MCZ8512153.1"/>
    <property type="molecule type" value="Genomic_DNA"/>
</dbReference>
<name>A0ABT4Q5J5_9BACL</name>
<comment type="caution">
    <text evidence="2">The sequence shown here is derived from an EMBL/GenBank/DDBJ whole genome shotgun (WGS) entry which is preliminary data.</text>
</comment>
<dbReference type="Gene3D" id="3.40.50.720">
    <property type="entry name" value="NAD(P)-binding Rossmann-like Domain"/>
    <property type="match status" value="1"/>
</dbReference>
<sequence>MGKRALVIGGSGFLGASIVKKLYSEGWEVFSIGRRQQNPTDCTKYFQVDRTVPGTLKKISSDYRFQLVVDCASYNGQDTVEAVDAFAGNIEHYVFISTDYVYAFDPQATFPVREDALKQSETAYAEGKLQCETVLMNAWNERKFPVTILRPPHILGEGKGLGADVSQGRDPNLLNNIREGKGLTLIAEGQLLIQPVWNKEIAECISHIARMDSSYGQIFNCTGSQCITMVRYYEIIADFLGVSLKYDSIDINDFRVKNPDKANYVRHRIYDLSQLAKLTNFYPQYRVEDAIYETAEWMASR</sequence>
<gene>
    <name evidence="2" type="ORF">O9H85_06875</name>
</gene>
<evidence type="ECO:0000313" key="3">
    <source>
        <dbReference type="Proteomes" id="UP001527882"/>
    </source>
</evidence>